<dbReference type="GO" id="GO:0005634">
    <property type="term" value="C:nucleus"/>
    <property type="evidence" value="ECO:0007669"/>
    <property type="project" value="TreeGrafter"/>
</dbReference>
<dbReference type="Gene3D" id="3.30.530.20">
    <property type="match status" value="1"/>
</dbReference>
<comment type="caution">
    <text evidence="3">The sequence shown here is derived from an EMBL/GenBank/DDBJ whole genome shotgun (WGS) entry which is preliminary data.</text>
</comment>
<name>A0A7J0GKX3_9ERIC</name>
<dbReference type="InterPro" id="IPR050279">
    <property type="entry name" value="Plant_def-hormone_signal"/>
</dbReference>
<evidence type="ECO:0000259" key="2">
    <source>
        <dbReference type="Pfam" id="PF00407"/>
    </source>
</evidence>
<dbReference type="GO" id="GO:0010427">
    <property type="term" value="F:abscisic acid binding"/>
    <property type="evidence" value="ECO:0007669"/>
    <property type="project" value="InterPro"/>
</dbReference>
<dbReference type="EMBL" id="BJWL01000022">
    <property type="protein sequence ID" value="GFZ11453.1"/>
    <property type="molecule type" value="Genomic_DNA"/>
</dbReference>
<dbReference type="GO" id="GO:0006952">
    <property type="term" value="P:defense response"/>
    <property type="evidence" value="ECO:0007669"/>
    <property type="project" value="InterPro"/>
</dbReference>
<protein>
    <recommendedName>
        <fullName evidence="2">Bet v I/Major latex protein domain-containing protein</fullName>
    </recommendedName>
</protein>
<dbReference type="GO" id="GO:0038023">
    <property type="term" value="F:signaling receptor activity"/>
    <property type="evidence" value="ECO:0007669"/>
    <property type="project" value="InterPro"/>
</dbReference>
<dbReference type="PANTHER" id="PTHR31213:SF55">
    <property type="entry name" value="STRESS-INDUCED PROTEIN SAM22"/>
    <property type="match status" value="1"/>
</dbReference>
<dbReference type="PRINTS" id="PR00634">
    <property type="entry name" value="BETALLERGEN"/>
</dbReference>
<dbReference type="SUPFAM" id="SSF55961">
    <property type="entry name" value="Bet v1-like"/>
    <property type="match status" value="1"/>
</dbReference>
<dbReference type="GO" id="GO:0009738">
    <property type="term" value="P:abscisic acid-activated signaling pathway"/>
    <property type="evidence" value="ECO:0007669"/>
    <property type="project" value="InterPro"/>
</dbReference>
<accession>A0A7J0GKX3</accession>
<dbReference type="PANTHER" id="PTHR31213">
    <property type="entry name" value="OS08G0374000 PROTEIN-RELATED"/>
    <property type="match status" value="1"/>
</dbReference>
<proteinExistence type="inferred from homology"/>
<dbReference type="InterPro" id="IPR000916">
    <property type="entry name" value="Bet_v_I/MLP"/>
</dbReference>
<feature type="domain" description="Bet v I/Major latex protein" evidence="2">
    <location>
        <begin position="1"/>
        <end position="59"/>
    </location>
</feature>
<dbReference type="OrthoDB" id="1879545at2759"/>
<dbReference type="InterPro" id="IPR023393">
    <property type="entry name" value="START-like_dom_sf"/>
</dbReference>
<dbReference type="GO" id="GO:0005737">
    <property type="term" value="C:cytoplasm"/>
    <property type="evidence" value="ECO:0007669"/>
    <property type="project" value="TreeGrafter"/>
</dbReference>
<dbReference type="InterPro" id="IPR024949">
    <property type="entry name" value="Bet_v_I_allergen"/>
</dbReference>
<evidence type="ECO:0000313" key="4">
    <source>
        <dbReference type="Proteomes" id="UP000585474"/>
    </source>
</evidence>
<evidence type="ECO:0000256" key="1">
    <source>
        <dbReference type="ARBA" id="ARBA00009744"/>
    </source>
</evidence>
<evidence type="ECO:0000313" key="3">
    <source>
        <dbReference type="EMBL" id="GFZ11453.1"/>
    </source>
</evidence>
<dbReference type="GO" id="GO:0004864">
    <property type="term" value="F:protein phosphatase inhibitor activity"/>
    <property type="evidence" value="ECO:0007669"/>
    <property type="project" value="InterPro"/>
</dbReference>
<organism evidence="3 4">
    <name type="scientific">Actinidia rufa</name>
    <dbReference type="NCBI Taxonomy" id="165716"/>
    <lineage>
        <taxon>Eukaryota</taxon>
        <taxon>Viridiplantae</taxon>
        <taxon>Streptophyta</taxon>
        <taxon>Embryophyta</taxon>
        <taxon>Tracheophyta</taxon>
        <taxon>Spermatophyta</taxon>
        <taxon>Magnoliopsida</taxon>
        <taxon>eudicotyledons</taxon>
        <taxon>Gunneridae</taxon>
        <taxon>Pentapetalae</taxon>
        <taxon>asterids</taxon>
        <taxon>Ericales</taxon>
        <taxon>Actinidiaceae</taxon>
        <taxon>Actinidia</taxon>
    </lineage>
</organism>
<sequence>MGAITYDMEISSSIPPARMYKAFVLDANTIVSKVLPPAITSVQTLEGDGGPGTIKLTTFGEVMLPEDVTDLEDESSDAIRDLMVMQQSLQRVAAISDSMKVAKLYPRIFMEGWLACLTELSILEDNPAWSKTTPIVELPESPKPTCP</sequence>
<dbReference type="Pfam" id="PF00407">
    <property type="entry name" value="Bet_v_1"/>
    <property type="match status" value="1"/>
</dbReference>
<gene>
    <name evidence="3" type="ORF">Acr_22g0008510</name>
</gene>
<keyword evidence="4" id="KW-1185">Reference proteome</keyword>
<dbReference type="Proteomes" id="UP000585474">
    <property type="component" value="Unassembled WGS sequence"/>
</dbReference>
<reference evidence="3 4" key="1">
    <citation type="submission" date="2019-07" db="EMBL/GenBank/DDBJ databases">
        <title>De Novo Assembly of kiwifruit Actinidia rufa.</title>
        <authorList>
            <person name="Sugita-Konishi S."/>
            <person name="Sato K."/>
            <person name="Mori E."/>
            <person name="Abe Y."/>
            <person name="Kisaki G."/>
            <person name="Hamano K."/>
            <person name="Suezawa K."/>
            <person name="Otani M."/>
            <person name="Fukuda T."/>
            <person name="Manabe T."/>
            <person name="Gomi K."/>
            <person name="Tabuchi M."/>
            <person name="Akimitsu K."/>
            <person name="Kataoka I."/>
        </authorList>
    </citation>
    <scope>NUCLEOTIDE SEQUENCE [LARGE SCALE GENOMIC DNA]</scope>
    <source>
        <strain evidence="4">cv. Fuchu</strain>
    </source>
</reference>
<comment type="similarity">
    <text evidence="1">Belongs to the BetVI family.</text>
</comment>
<dbReference type="AlphaFoldDB" id="A0A7J0GKX3"/>